<dbReference type="InterPro" id="IPR025364">
    <property type="entry name" value="DUF4268"/>
</dbReference>
<comment type="caution">
    <text evidence="2">The sequence shown here is derived from an EMBL/GenBank/DDBJ whole genome shotgun (WGS) entry which is preliminary data.</text>
</comment>
<name>A0ABP8GNI7_9BACT</name>
<organism evidence="2 3">
    <name type="scientific">Flaviaesturariibacter amylovorans</name>
    <dbReference type="NCBI Taxonomy" id="1084520"/>
    <lineage>
        <taxon>Bacteria</taxon>
        <taxon>Pseudomonadati</taxon>
        <taxon>Bacteroidota</taxon>
        <taxon>Chitinophagia</taxon>
        <taxon>Chitinophagales</taxon>
        <taxon>Chitinophagaceae</taxon>
        <taxon>Flaviaestuariibacter</taxon>
    </lineage>
</organism>
<sequence length="154" mass="18248">MFTRKEASELRQAFWTTFGQYVQPVLSAEGERINWINYKTGEKDIAFRMETGDRDVQIGIVLSHKDAGLRQLYYEQFAALRPSLESALGEEWTWQPEYYDEWGAVSARIYTVREDLLVLRRPDWPEIISFFKPRIIALDAFWSESKYFFEALRS</sequence>
<proteinExistence type="predicted"/>
<dbReference type="Pfam" id="PF14088">
    <property type="entry name" value="DUF4268"/>
    <property type="match status" value="1"/>
</dbReference>
<dbReference type="Proteomes" id="UP001501725">
    <property type="component" value="Unassembled WGS sequence"/>
</dbReference>
<dbReference type="EMBL" id="BAABGY010000007">
    <property type="protein sequence ID" value="GAA4327524.1"/>
    <property type="molecule type" value="Genomic_DNA"/>
</dbReference>
<accession>A0ABP8GNI7</accession>
<evidence type="ECO:0000259" key="1">
    <source>
        <dbReference type="Pfam" id="PF14088"/>
    </source>
</evidence>
<evidence type="ECO:0000313" key="3">
    <source>
        <dbReference type="Proteomes" id="UP001501725"/>
    </source>
</evidence>
<dbReference type="RefSeq" id="WP_345255042.1">
    <property type="nucleotide sequence ID" value="NZ_BAABGY010000007.1"/>
</dbReference>
<gene>
    <name evidence="2" type="ORF">GCM10023184_16760</name>
</gene>
<protein>
    <recommendedName>
        <fullName evidence="1">DUF4268 domain-containing protein</fullName>
    </recommendedName>
</protein>
<evidence type="ECO:0000313" key="2">
    <source>
        <dbReference type="EMBL" id="GAA4327524.1"/>
    </source>
</evidence>
<feature type="domain" description="DUF4268" evidence="1">
    <location>
        <begin position="10"/>
        <end position="145"/>
    </location>
</feature>
<reference evidence="3" key="1">
    <citation type="journal article" date="2019" name="Int. J. Syst. Evol. Microbiol.">
        <title>The Global Catalogue of Microorganisms (GCM) 10K type strain sequencing project: providing services to taxonomists for standard genome sequencing and annotation.</title>
        <authorList>
            <consortium name="The Broad Institute Genomics Platform"/>
            <consortium name="The Broad Institute Genome Sequencing Center for Infectious Disease"/>
            <person name="Wu L."/>
            <person name="Ma J."/>
        </authorList>
    </citation>
    <scope>NUCLEOTIDE SEQUENCE [LARGE SCALE GENOMIC DNA]</scope>
    <source>
        <strain evidence="3">JCM 17919</strain>
    </source>
</reference>
<keyword evidence="3" id="KW-1185">Reference proteome</keyword>